<evidence type="ECO:0000313" key="9">
    <source>
        <dbReference type="EMBL" id="MBF9143706.1"/>
    </source>
</evidence>
<dbReference type="SUPFAM" id="SSF100950">
    <property type="entry name" value="NagB/RpiA/CoA transferase-like"/>
    <property type="match status" value="1"/>
</dbReference>
<evidence type="ECO:0000256" key="1">
    <source>
        <dbReference type="ARBA" id="ARBA00000832"/>
    </source>
</evidence>
<dbReference type="Proteomes" id="UP000645610">
    <property type="component" value="Unassembled WGS sequence"/>
</dbReference>
<comment type="catalytic activity">
    <reaction evidence="1 7">
        <text>6-phospho-D-glucono-1,5-lactone + H2O = 6-phospho-D-gluconate + H(+)</text>
        <dbReference type="Rhea" id="RHEA:12556"/>
        <dbReference type="ChEBI" id="CHEBI:15377"/>
        <dbReference type="ChEBI" id="CHEBI:15378"/>
        <dbReference type="ChEBI" id="CHEBI:57955"/>
        <dbReference type="ChEBI" id="CHEBI:58759"/>
        <dbReference type="EC" id="3.1.1.31"/>
    </reaction>
</comment>
<dbReference type="AlphaFoldDB" id="A0A931BJK9"/>
<dbReference type="Gene3D" id="3.40.50.1360">
    <property type="match status" value="1"/>
</dbReference>
<dbReference type="InterPro" id="IPR039104">
    <property type="entry name" value="6PGL"/>
</dbReference>
<dbReference type="EC" id="3.1.1.31" evidence="5 7"/>
<comment type="pathway">
    <text evidence="3 7">Carbohydrate degradation; pentose phosphate pathway; D-ribulose 5-phosphate from D-glucose 6-phosphate (oxidative stage): step 2/3.</text>
</comment>
<dbReference type="GO" id="GO:0006098">
    <property type="term" value="P:pentose-phosphate shunt"/>
    <property type="evidence" value="ECO:0007669"/>
    <property type="project" value="InterPro"/>
</dbReference>
<keyword evidence="10" id="KW-1185">Reference proteome</keyword>
<evidence type="ECO:0000256" key="2">
    <source>
        <dbReference type="ARBA" id="ARBA00002681"/>
    </source>
</evidence>
<accession>A0A931BJK9</accession>
<comment type="function">
    <text evidence="2 7">Hydrolysis of 6-phosphogluconolactone to 6-phosphogluconate.</text>
</comment>
<dbReference type="Pfam" id="PF01182">
    <property type="entry name" value="Glucosamine_iso"/>
    <property type="match status" value="1"/>
</dbReference>
<sequence>MERNSQPELHVFATVEEVLHGLADLFVELAARATAAQGRFSVALSGGGSPKKLYELLASPAYRARVRWEQVYFFFGDERNVPATDSQSNFRMATEALLAPLHIAPAQVFAVNTALPPDEAAAEYTQTIQDFFGEAEPRFDLVLLGLGDNSHTASLFPHTAVLHDATVGARAVFVPELDAHRITLTAPLLNLAHAVAFLVYGADKAAAVHHVLRDARNVEQFPAQLIAPRNGELHWFLDEAAAELASN</sequence>
<evidence type="ECO:0000256" key="7">
    <source>
        <dbReference type="RuleBase" id="RU365095"/>
    </source>
</evidence>
<proteinExistence type="inferred from homology"/>
<evidence type="ECO:0000256" key="4">
    <source>
        <dbReference type="ARBA" id="ARBA00010662"/>
    </source>
</evidence>
<comment type="caution">
    <text evidence="9">The sequence shown here is derived from an EMBL/GenBank/DDBJ whole genome shotgun (WGS) entry which is preliminary data.</text>
</comment>
<organism evidence="9 10">
    <name type="scientific">Hymenobacter properus</name>
    <dbReference type="NCBI Taxonomy" id="2791026"/>
    <lineage>
        <taxon>Bacteria</taxon>
        <taxon>Pseudomonadati</taxon>
        <taxon>Bacteroidota</taxon>
        <taxon>Cytophagia</taxon>
        <taxon>Cytophagales</taxon>
        <taxon>Hymenobacteraceae</taxon>
        <taxon>Hymenobacter</taxon>
    </lineage>
</organism>
<dbReference type="GO" id="GO:0017057">
    <property type="term" value="F:6-phosphogluconolactonase activity"/>
    <property type="evidence" value="ECO:0007669"/>
    <property type="project" value="UniProtKB-UniRule"/>
</dbReference>
<evidence type="ECO:0000256" key="5">
    <source>
        <dbReference type="ARBA" id="ARBA00013198"/>
    </source>
</evidence>
<protein>
    <recommendedName>
        <fullName evidence="6 7">6-phosphogluconolactonase</fullName>
        <shortName evidence="7">6PGL</shortName>
        <ecNumber evidence="5 7">3.1.1.31</ecNumber>
    </recommendedName>
</protein>
<reference evidence="9 10" key="1">
    <citation type="submission" date="2020-11" db="EMBL/GenBank/DDBJ databases">
        <authorList>
            <person name="Kim M.K."/>
        </authorList>
    </citation>
    <scope>NUCLEOTIDE SEQUENCE [LARGE SCALE GENOMIC DNA]</scope>
    <source>
        <strain evidence="9 10">BT439</strain>
    </source>
</reference>
<feature type="domain" description="Glucosamine/galactosamine-6-phosphate isomerase" evidence="8">
    <location>
        <begin position="15"/>
        <end position="235"/>
    </location>
</feature>
<evidence type="ECO:0000259" key="8">
    <source>
        <dbReference type="Pfam" id="PF01182"/>
    </source>
</evidence>
<gene>
    <name evidence="7 9" type="primary">pgl</name>
    <name evidence="9" type="ORF">I2I01_18825</name>
</gene>
<dbReference type="GO" id="GO:0005975">
    <property type="term" value="P:carbohydrate metabolic process"/>
    <property type="evidence" value="ECO:0007669"/>
    <property type="project" value="UniProtKB-UniRule"/>
</dbReference>
<dbReference type="InterPro" id="IPR037171">
    <property type="entry name" value="NagB/RpiA_transferase-like"/>
</dbReference>
<dbReference type="NCBIfam" id="TIGR01198">
    <property type="entry name" value="pgl"/>
    <property type="match status" value="1"/>
</dbReference>
<dbReference type="CDD" id="cd01400">
    <property type="entry name" value="6PGL"/>
    <property type="match status" value="1"/>
</dbReference>
<dbReference type="PANTHER" id="PTHR11054:SF0">
    <property type="entry name" value="6-PHOSPHOGLUCONOLACTONASE"/>
    <property type="match status" value="1"/>
</dbReference>
<dbReference type="EMBL" id="JADQDP010000004">
    <property type="protein sequence ID" value="MBF9143706.1"/>
    <property type="molecule type" value="Genomic_DNA"/>
</dbReference>
<dbReference type="PANTHER" id="PTHR11054">
    <property type="entry name" value="6-PHOSPHOGLUCONOLACTONASE"/>
    <property type="match status" value="1"/>
</dbReference>
<dbReference type="RefSeq" id="WP_196288048.1">
    <property type="nucleotide sequence ID" value="NZ_JADQDP010000004.1"/>
</dbReference>
<comment type="similarity">
    <text evidence="4 7">Belongs to the glucosamine/galactosamine-6-phosphate isomerase family. 6-phosphogluconolactonase subfamily.</text>
</comment>
<dbReference type="InterPro" id="IPR006148">
    <property type="entry name" value="Glc/Gal-6P_isomerase"/>
</dbReference>
<evidence type="ECO:0000256" key="3">
    <source>
        <dbReference type="ARBA" id="ARBA00004961"/>
    </source>
</evidence>
<name>A0A931BJK9_9BACT</name>
<dbReference type="InterPro" id="IPR005900">
    <property type="entry name" value="6-phosphogluconolactonase_DevB"/>
</dbReference>
<evidence type="ECO:0000313" key="10">
    <source>
        <dbReference type="Proteomes" id="UP000645610"/>
    </source>
</evidence>
<keyword evidence="7 9" id="KW-0378">Hydrolase</keyword>
<evidence type="ECO:0000256" key="6">
    <source>
        <dbReference type="ARBA" id="ARBA00020337"/>
    </source>
</evidence>